<dbReference type="RefSeq" id="XP_017683501.1">
    <property type="nucleotide sequence ID" value="XM_017828012.1"/>
</dbReference>
<evidence type="ECO:0000313" key="8">
    <source>
        <dbReference type="RefSeq" id="XP_017683501.1"/>
    </source>
</evidence>
<dbReference type="GeneID" id="108503744"/>
<feature type="domain" description="Chemokine interleukin-8-like" evidence="6">
    <location>
        <begin position="40"/>
        <end position="98"/>
    </location>
</feature>
<evidence type="ECO:0000256" key="5">
    <source>
        <dbReference type="SAM" id="SignalP"/>
    </source>
</evidence>
<dbReference type="SMART" id="SM00199">
    <property type="entry name" value="SCY"/>
    <property type="match status" value="1"/>
</dbReference>
<dbReference type="PANTHER" id="PTHR12015">
    <property type="entry name" value="SMALL INDUCIBLE CYTOKINE A"/>
    <property type="match status" value="1"/>
</dbReference>
<dbReference type="GO" id="GO:0048020">
    <property type="term" value="F:CCR chemokine receptor binding"/>
    <property type="evidence" value="ECO:0007669"/>
    <property type="project" value="TreeGrafter"/>
</dbReference>
<evidence type="ECO:0000256" key="4">
    <source>
        <dbReference type="ARBA" id="ARBA00022729"/>
    </source>
</evidence>
<reference evidence="8" key="1">
    <citation type="submission" date="2025-08" db="UniProtKB">
        <authorList>
            <consortium name="RefSeq"/>
        </authorList>
    </citation>
    <scope>IDENTIFICATION</scope>
</reference>
<dbReference type="PANTHER" id="PTHR12015:SF103">
    <property type="entry name" value="C-C MOTIF CHEMOKINE 4-RELATED"/>
    <property type="match status" value="1"/>
</dbReference>
<dbReference type="GO" id="GO:0070098">
    <property type="term" value="P:chemokine-mediated signaling pathway"/>
    <property type="evidence" value="ECO:0007669"/>
    <property type="project" value="TreeGrafter"/>
</dbReference>
<accession>A0A6J0IBT9</accession>
<gene>
    <name evidence="8" type="primary">LOC108503744</name>
</gene>
<dbReference type="InterPro" id="IPR036048">
    <property type="entry name" value="Interleukin_8-like_sf"/>
</dbReference>
<dbReference type="InterPro" id="IPR001811">
    <property type="entry name" value="Chemokine_IL8-like_dom"/>
</dbReference>
<dbReference type="Gene3D" id="2.40.50.40">
    <property type="match status" value="1"/>
</dbReference>
<dbReference type="GO" id="GO:0006954">
    <property type="term" value="P:inflammatory response"/>
    <property type="evidence" value="ECO:0007669"/>
    <property type="project" value="TreeGrafter"/>
</dbReference>
<dbReference type="GO" id="GO:0005615">
    <property type="term" value="C:extracellular space"/>
    <property type="evidence" value="ECO:0007669"/>
    <property type="project" value="UniProtKB-KW"/>
</dbReference>
<dbReference type="AlphaFoldDB" id="A0A6J0IBT9"/>
<keyword evidence="2" id="KW-0145">Chemotaxis</keyword>
<keyword evidence="7" id="KW-1185">Reference proteome</keyword>
<name>A0A6J0IBT9_9PASS</name>
<comment type="similarity">
    <text evidence="1">Belongs to the intercrine beta (chemokine CC) family.</text>
</comment>
<protein>
    <submittedName>
        <fullName evidence="8">C-C motif chemokine 5-like</fullName>
    </submittedName>
</protein>
<sequence>MKVLAAAMAVLLLVAICSPAEAAPGDSSIGTPSQPQDIIPTSCCFNYLSHPIPRRMIASAHRTSNTCPQPAVIVVTGNGRMLCADPETRWVQQYLKDLEIVES</sequence>
<dbReference type="InterPro" id="IPR039809">
    <property type="entry name" value="Chemokine_b/g/d"/>
</dbReference>
<feature type="signal peptide" evidence="5">
    <location>
        <begin position="1"/>
        <end position="22"/>
    </location>
</feature>
<proteinExistence type="inferred from homology"/>
<feature type="chain" id="PRO_5027082163" evidence="5">
    <location>
        <begin position="23"/>
        <end position="103"/>
    </location>
</feature>
<evidence type="ECO:0000256" key="3">
    <source>
        <dbReference type="ARBA" id="ARBA00022514"/>
    </source>
</evidence>
<dbReference type="Pfam" id="PF00048">
    <property type="entry name" value="IL8"/>
    <property type="match status" value="1"/>
</dbReference>
<dbReference type="FunFam" id="2.40.50.40:FF:000002">
    <property type="entry name" value="C-C motif chemokine"/>
    <property type="match status" value="1"/>
</dbReference>
<dbReference type="OrthoDB" id="8934837at2759"/>
<dbReference type="GO" id="GO:0008009">
    <property type="term" value="F:chemokine activity"/>
    <property type="evidence" value="ECO:0007669"/>
    <property type="project" value="InterPro"/>
</dbReference>
<keyword evidence="4 5" id="KW-0732">Signal</keyword>
<keyword evidence="3" id="KW-0202">Cytokine</keyword>
<dbReference type="GO" id="GO:0048245">
    <property type="term" value="P:eosinophil chemotaxis"/>
    <property type="evidence" value="ECO:0007669"/>
    <property type="project" value="TreeGrafter"/>
</dbReference>
<dbReference type="Proteomes" id="UP000504624">
    <property type="component" value="Unplaced"/>
</dbReference>
<dbReference type="SUPFAM" id="SSF54117">
    <property type="entry name" value="Interleukin 8-like chemokines"/>
    <property type="match status" value="1"/>
</dbReference>
<evidence type="ECO:0000313" key="7">
    <source>
        <dbReference type="Proteomes" id="UP000504624"/>
    </source>
</evidence>
<evidence type="ECO:0000259" key="6">
    <source>
        <dbReference type="SMART" id="SM00199"/>
    </source>
</evidence>
<evidence type="ECO:0000256" key="2">
    <source>
        <dbReference type="ARBA" id="ARBA00022500"/>
    </source>
</evidence>
<dbReference type="GO" id="GO:0030335">
    <property type="term" value="P:positive regulation of cell migration"/>
    <property type="evidence" value="ECO:0007669"/>
    <property type="project" value="TreeGrafter"/>
</dbReference>
<organism evidence="7 8">
    <name type="scientific">Lepidothrix coronata</name>
    <name type="common">blue-crowned manakin</name>
    <dbReference type="NCBI Taxonomy" id="321398"/>
    <lineage>
        <taxon>Eukaryota</taxon>
        <taxon>Metazoa</taxon>
        <taxon>Chordata</taxon>
        <taxon>Craniata</taxon>
        <taxon>Vertebrata</taxon>
        <taxon>Euteleostomi</taxon>
        <taxon>Archelosauria</taxon>
        <taxon>Archosauria</taxon>
        <taxon>Dinosauria</taxon>
        <taxon>Saurischia</taxon>
        <taxon>Theropoda</taxon>
        <taxon>Coelurosauria</taxon>
        <taxon>Aves</taxon>
        <taxon>Neognathae</taxon>
        <taxon>Neoaves</taxon>
        <taxon>Telluraves</taxon>
        <taxon>Australaves</taxon>
        <taxon>Passeriformes</taxon>
        <taxon>Pipridae</taxon>
        <taxon>Lepidothrix</taxon>
    </lineage>
</organism>
<dbReference type="GO" id="GO:0061844">
    <property type="term" value="P:antimicrobial humoral immune response mediated by antimicrobial peptide"/>
    <property type="evidence" value="ECO:0007669"/>
    <property type="project" value="TreeGrafter"/>
</dbReference>
<dbReference type="CDD" id="cd00272">
    <property type="entry name" value="Chemokine_CC"/>
    <property type="match status" value="1"/>
</dbReference>
<evidence type="ECO:0000256" key="1">
    <source>
        <dbReference type="ARBA" id="ARBA00010868"/>
    </source>
</evidence>